<keyword evidence="7 8" id="KW-0472">Membrane</keyword>
<feature type="transmembrane region" description="Helical" evidence="8">
    <location>
        <begin position="277"/>
        <end position="300"/>
    </location>
</feature>
<organism evidence="9 10">
    <name type="scientific">Shewanella pneumatophori</name>
    <dbReference type="NCBI Taxonomy" id="314092"/>
    <lineage>
        <taxon>Bacteria</taxon>
        <taxon>Pseudomonadati</taxon>
        <taxon>Pseudomonadota</taxon>
        <taxon>Gammaproteobacteria</taxon>
        <taxon>Alteromonadales</taxon>
        <taxon>Shewanellaceae</taxon>
        <taxon>Shewanella</taxon>
    </lineage>
</organism>
<keyword evidence="6 8" id="KW-1133">Transmembrane helix</keyword>
<dbReference type="PANTHER" id="PTHR35334:SF2">
    <property type="entry name" value="SERINE TRANSPORTER SDAC"/>
    <property type="match status" value="1"/>
</dbReference>
<evidence type="ECO:0000256" key="8">
    <source>
        <dbReference type="SAM" id="Phobius"/>
    </source>
</evidence>
<dbReference type="GO" id="GO:0003333">
    <property type="term" value="P:amino acid transmembrane transport"/>
    <property type="evidence" value="ECO:0007669"/>
    <property type="project" value="InterPro"/>
</dbReference>
<feature type="transmembrane region" description="Helical" evidence="8">
    <location>
        <begin position="164"/>
        <end position="182"/>
    </location>
</feature>
<keyword evidence="3" id="KW-1003">Cell membrane</keyword>
<dbReference type="PANTHER" id="PTHR35334">
    <property type="entry name" value="SERINE TRANSPORTER"/>
    <property type="match status" value="1"/>
</dbReference>
<feature type="transmembrane region" description="Helical" evidence="8">
    <location>
        <begin position="428"/>
        <end position="449"/>
    </location>
</feature>
<evidence type="ECO:0000313" key="9">
    <source>
        <dbReference type="EMBL" id="MCL1140115.1"/>
    </source>
</evidence>
<reference evidence="9" key="1">
    <citation type="submission" date="2022-01" db="EMBL/GenBank/DDBJ databases">
        <title>Whole genome-based taxonomy of the Shewanellaceae.</title>
        <authorList>
            <person name="Martin-Rodriguez A.J."/>
        </authorList>
    </citation>
    <scope>NUCLEOTIDE SEQUENCE</scope>
    <source>
        <strain evidence="9">KCTC 23973</strain>
    </source>
</reference>
<feature type="transmembrane region" description="Helical" evidence="8">
    <location>
        <begin position="232"/>
        <end position="256"/>
    </location>
</feature>
<protein>
    <submittedName>
        <fullName evidence="9">HAAAP family serine/threonine permease</fullName>
    </submittedName>
</protein>
<evidence type="ECO:0000256" key="2">
    <source>
        <dbReference type="ARBA" id="ARBA00022448"/>
    </source>
</evidence>
<evidence type="ECO:0000256" key="3">
    <source>
        <dbReference type="ARBA" id="ARBA00022475"/>
    </source>
</evidence>
<keyword evidence="2" id="KW-0813">Transport</keyword>
<proteinExistence type="predicted"/>
<feature type="transmembrane region" description="Helical" evidence="8">
    <location>
        <begin position="50"/>
        <end position="68"/>
    </location>
</feature>
<keyword evidence="5 8" id="KW-0812">Transmembrane</keyword>
<feature type="transmembrane region" description="Helical" evidence="8">
    <location>
        <begin position="320"/>
        <end position="340"/>
    </location>
</feature>
<evidence type="ECO:0000256" key="4">
    <source>
        <dbReference type="ARBA" id="ARBA00022519"/>
    </source>
</evidence>
<evidence type="ECO:0000256" key="1">
    <source>
        <dbReference type="ARBA" id="ARBA00004429"/>
    </source>
</evidence>
<comment type="caution">
    <text evidence="9">The sequence shown here is derived from an EMBL/GenBank/DDBJ whole genome shotgun (WGS) entry which is preliminary data.</text>
</comment>
<sequence>MQKDAITTKDTATTKSLPWTRQDTTWMLSLFGTAVGAGILFLPINAGMGGFWPLMMMVAIIGPMTYLAHRGLSRFVCSSSKPGSDITHVVEEHFGVGAGKAITLLYFFAIYPIVLIYGVGITNTVESFIVNQLNIFVEVPRLAADGAPMLTEAGVQIMDKVSGVPRWLLSGGLIVAMMSVMVAGEKMMLKVTQLLVYPLVAILAFMSFYLIPDWKMDALEVVPAAGEFLGTVWLTIPVLIFAFNHSPAISQFSVSLKREHGANAARKADVILRNTTLMLVGFVMLFVVSCVLSLSPAQLAEAKELNLPILSYLANVHESGFVSYFGPFIAFVAIISSFFGHYMGATEGMKGLITKQLRSSGKEVSDSKLNKFILGFMFITIWGVAIINPSILGMIEALGGPIIAAILYLMPMYAIHKVPALAAYRGRFSNIFVVVAGLLAMTAILFGLLS</sequence>
<name>A0A9X1ZHR4_9GAMM</name>
<feature type="transmembrane region" description="Helical" evidence="8">
    <location>
        <begin position="194"/>
        <end position="212"/>
    </location>
</feature>
<dbReference type="RefSeq" id="WP_248469986.1">
    <property type="nucleotide sequence ID" value="NZ_JAKILB010000011.1"/>
</dbReference>
<keyword evidence="4" id="KW-0997">Cell inner membrane</keyword>
<feature type="transmembrane region" description="Helical" evidence="8">
    <location>
        <begin position="398"/>
        <end position="416"/>
    </location>
</feature>
<evidence type="ECO:0000256" key="6">
    <source>
        <dbReference type="ARBA" id="ARBA00022989"/>
    </source>
</evidence>
<evidence type="ECO:0000256" key="5">
    <source>
        <dbReference type="ARBA" id="ARBA00022692"/>
    </source>
</evidence>
<evidence type="ECO:0000313" key="10">
    <source>
        <dbReference type="Proteomes" id="UP001139293"/>
    </source>
</evidence>
<dbReference type="InterPro" id="IPR018227">
    <property type="entry name" value="Amino_acid_transport_2"/>
</dbReference>
<dbReference type="GO" id="GO:0005886">
    <property type="term" value="C:plasma membrane"/>
    <property type="evidence" value="ECO:0007669"/>
    <property type="project" value="UniProtKB-SubCell"/>
</dbReference>
<feature type="transmembrane region" description="Helical" evidence="8">
    <location>
        <begin position="101"/>
        <end position="121"/>
    </location>
</feature>
<gene>
    <name evidence="9" type="ORF">L2740_16330</name>
</gene>
<feature type="transmembrane region" description="Helical" evidence="8">
    <location>
        <begin position="25"/>
        <end position="44"/>
    </location>
</feature>
<dbReference type="EMBL" id="JAKILB010000011">
    <property type="protein sequence ID" value="MCL1140115.1"/>
    <property type="molecule type" value="Genomic_DNA"/>
</dbReference>
<accession>A0A9X1ZHR4</accession>
<comment type="subcellular location">
    <subcellularLocation>
        <location evidence="1">Cell inner membrane</location>
        <topology evidence="1">Multi-pass membrane protein</topology>
    </subcellularLocation>
</comment>
<dbReference type="Proteomes" id="UP001139293">
    <property type="component" value="Unassembled WGS sequence"/>
</dbReference>
<keyword evidence="10" id="KW-1185">Reference proteome</keyword>
<feature type="transmembrane region" description="Helical" evidence="8">
    <location>
        <begin position="372"/>
        <end position="392"/>
    </location>
</feature>
<dbReference type="AlphaFoldDB" id="A0A9X1ZHR4"/>
<evidence type="ECO:0000256" key="7">
    <source>
        <dbReference type="ARBA" id="ARBA00023136"/>
    </source>
</evidence>